<sequence>MSKLGSNYGPMNALAS</sequence>
<accession>A0A0W0FA53</accession>
<gene>
    <name evidence="1" type="ORF">WG66_14253</name>
</gene>
<dbReference type="Proteomes" id="UP000054988">
    <property type="component" value="Unassembled WGS sequence"/>
</dbReference>
<organism evidence="1 2">
    <name type="scientific">Moniliophthora roreri</name>
    <name type="common">Frosty pod rot fungus</name>
    <name type="synonym">Monilia roreri</name>
    <dbReference type="NCBI Taxonomy" id="221103"/>
    <lineage>
        <taxon>Eukaryota</taxon>
        <taxon>Fungi</taxon>
        <taxon>Dikarya</taxon>
        <taxon>Basidiomycota</taxon>
        <taxon>Agaricomycotina</taxon>
        <taxon>Agaricomycetes</taxon>
        <taxon>Agaricomycetidae</taxon>
        <taxon>Agaricales</taxon>
        <taxon>Marasmiineae</taxon>
        <taxon>Marasmiaceae</taxon>
        <taxon>Moniliophthora</taxon>
    </lineage>
</organism>
<evidence type="ECO:0000313" key="2">
    <source>
        <dbReference type="Proteomes" id="UP000054988"/>
    </source>
</evidence>
<reference evidence="1 2" key="1">
    <citation type="submission" date="2015-12" db="EMBL/GenBank/DDBJ databases">
        <title>Draft genome sequence of Moniliophthora roreri, the causal agent of frosty pod rot of cacao.</title>
        <authorList>
            <person name="Aime M.C."/>
            <person name="Diaz-Valderrama J.R."/>
            <person name="Kijpornyongpan T."/>
            <person name="Phillips-Mora W."/>
        </authorList>
    </citation>
    <scope>NUCLEOTIDE SEQUENCE [LARGE SCALE GENOMIC DNA]</scope>
    <source>
        <strain evidence="1 2">MCA 2952</strain>
    </source>
</reference>
<name>A0A0W0FA53_MONRR</name>
<protein>
    <submittedName>
        <fullName evidence="1">Uncharacterized protein</fullName>
    </submittedName>
</protein>
<evidence type="ECO:0000313" key="1">
    <source>
        <dbReference type="EMBL" id="KTB33179.1"/>
    </source>
</evidence>
<proteinExistence type="predicted"/>
<comment type="caution">
    <text evidence="1">The sequence shown here is derived from an EMBL/GenBank/DDBJ whole genome shotgun (WGS) entry which is preliminary data.</text>
</comment>
<dbReference type="EMBL" id="LATX01002189">
    <property type="protein sequence ID" value="KTB33179.1"/>
    <property type="molecule type" value="Genomic_DNA"/>
</dbReference>
<dbReference type="AlphaFoldDB" id="A0A0W0FA53"/>